<dbReference type="HOGENOM" id="CLU_139755_0_0_6"/>
<dbReference type="AlphaFoldDB" id="Q1QEA9"/>
<reference evidence="1" key="1">
    <citation type="submission" date="2006-03" db="EMBL/GenBank/DDBJ databases">
        <title>Complete sequence of chromosome of Psychrobacter cryohalolentis K5.</title>
        <authorList>
            <consortium name="US DOE Joint Genome Institute"/>
            <person name="Copeland A."/>
            <person name="Lucas S."/>
            <person name="Lapidus A."/>
            <person name="Barry K."/>
            <person name="Detter J.C."/>
            <person name="Glavina del Rio T."/>
            <person name="Hammon N."/>
            <person name="Israni S."/>
            <person name="Dalin E."/>
            <person name="Tice H."/>
            <person name="Pitluck S."/>
            <person name="Brettin T."/>
            <person name="Bruce D."/>
            <person name="Han C."/>
            <person name="Tapia R."/>
            <person name="Sims D.R."/>
            <person name="Gilna P."/>
            <person name="Schmutz J."/>
            <person name="Larimer F."/>
            <person name="Land M."/>
            <person name="Hauser L."/>
            <person name="Kyrpides N."/>
            <person name="Kim E."/>
            <person name="Richardson P."/>
        </authorList>
    </citation>
    <scope>NUCLEOTIDE SEQUENCE</scope>
    <source>
        <strain evidence="1">K5</strain>
    </source>
</reference>
<dbReference type="InterPro" id="IPR045390">
    <property type="entry name" value="ABC-3C_MC3"/>
</dbReference>
<dbReference type="EMBL" id="CP000323">
    <property type="protein sequence ID" value="ABE73994.1"/>
    <property type="molecule type" value="Genomic_DNA"/>
</dbReference>
<dbReference type="Pfam" id="PF20131">
    <property type="entry name" value="MC3"/>
    <property type="match status" value="1"/>
</dbReference>
<proteinExistence type="predicted"/>
<organism evidence="1 2">
    <name type="scientific">Psychrobacter cryohalolentis (strain ATCC BAA-1226 / DSM 17306 / VKM B-2378 / K5)</name>
    <dbReference type="NCBI Taxonomy" id="335284"/>
    <lineage>
        <taxon>Bacteria</taxon>
        <taxon>Pseudomonadati</taxon>
        <taxon>Pseudomonadota</taxon>
        <taxon>Gammaproteobacteria</taxon>
        <taxon>Moraxellales</taxon>
        <taxon>Moraxellaceae</taxon>
        <taxon>Psychrobacter</taxon>
    </lineage>
</organism>
<protein>
    <submittedName>
        <fullName evidence="1">Uncharacterized protein</fullName>
    </submittedName>
</protein>
<dbReference type="KEGG" id="pcr:Pcryo_0210"/>
<accession>Q1QEA9</accession>
<dbReference type="eggNOG" id="ENOG50306U2">
    <property type="taxonomic scope" value="Bacteria"/>
</dbReference>
<gene>
    <name evidence="1" type="ordered locus">Pcryo_0210</name>
</gene>
<evidence type="ECO:0000313" key="1">
    <source>
        <dbReference type="EMBL" id="ABE73994.1"/>
    </source>
</evidence>
<keyword evidence="2" id="KW-1185">Reference proteome</keyword>
<name>Q1QEA9_PSYCK</name>
<sequence>MIDAVHTYYYNPFKYGSHIVSFYNSLEEVEQNILLLPLIIPICSHPELSKKLDTVRLSGKSRSTFFTKFDNPKEFYDLQERFDALKRLSAQSLSYCIVNDWMTVDESSLRIIANENYDKKQIHKQATNLGKLFSGLSITEIYKGLRVNP</sequence>
<dbReference type="RefSeq" id="WP_011512583.1">
    <property type="nucleotide sequence ID" value="NC_007969.1"/>
</dbReference>
<dbReference type="Proteomes" id="UP000002425">
    <property type="component" value="Chromosome"/>
</dbReference>
<dbReference type="STRING" id="335284.Pcryo_0210"/>
<evidence type="ECO:0000313" key="2">
    <source>
        <dbReference type="Proteomes" id="UP000002425"/>
    </source>
</evidence>